<dbReference type="AlphaFoldDB" id="A0A1W2BQ08"/>
<reference evidence="4 5" key="1">
    <citation type="submission" date="2017-04" db="EMBL/GenBank/DDBJ databases">
        <authorList>
            <person name="Afonso C.L."/>
            <person name="Miller P.J."/>
            <person name="Scott M.A."/>
            <person name="Spackman E."/>
            <person name="Goraichik I."/>
            <person name="Dimitrov K.M."/>
            <person name="Suarez D.L."/>
            <person name="Swayne D.E."/>
        </authorList>
    </citation>
    <scope>NUCLEOTIDE SEQUENCE [LARGE SCALE GENOMIC DNA]</scope>
    <source>
        <strain evidence="4 5">CGMCC 1.12511</strain>
    </source>
</reference>
<accession>A0A1W2BQ08</accession>
<protein>
    <submittedName>
        <fullName evidence="4">Uncharacterized protein</fullName>
    </submittedName>
</protein>
<feature type="domain" description="DUF8010" evidence="1">
    <location>
        <begin position="2"/>
        <end position="82"/>
    </location>
</feature>
<dbReference type="EMBL" id="CP062789">
    <property type="protein sequence ID" value="QOK24224.1"/>
    <property type="molecule type" value="Genomic_DNA"/>
</dbReference>
<dbReference type="Pfam" id="PF26035">
    <property type="entry name" value="DUF8010"/>
    <property type="match status" value="1"/>
</dbReference>
<dbReference type="InterPro" id="IPR058498">
    <property type="entry name" value="DUF8185"/>
</dbReference>
<evidence type="ECO:0000259" key="2">
    <source>
        <dbReference type="Pfam" id="PF26572"/>
    </source>
</evidence>
<name>A0A1W2BQ08_9MICO</name>
<dbReference type="Proteomes" id="UP000192634">
    <property type="component" value="Unassembled WGS sequence"/>
</dbReference>
<dbReference type="OrthoDB" id="4801220at2"/>
<evidence type="ECO:0000313" key="4">
    <source>
        <dbReference type="EMBL" id="SMC74648.1"/>
    </source>
</evidence>
<dbReference type="Proteomes" id="UP000593998">
    <property type="component" value="Chromosome"/>
</dbReference>
<evidence type="ECO:0000313" key="5">
    <source>
        <dbReference type="Proteomes" id="UP000192634"/>
    </source>
</evidence>
<evidence type="ECO:0000259" key="1">
    <source>
        <dbReference type="Pfam" id="PF26035"/>
    </source>
</evidence>
<feature type="domain" description="DUF8185" evidence="2">
    <location>
        <begin position="105"/>
        <end position="205"/>
    </location>
</feature>
<organism evidence="4 5">
    <name type="scientific">Janibacter indicus</name>
    <dbReference type="NCBI Taxonomy" id="857417"/>
    <lineage>
        <taxon>Bacteria</taxon>
        <taxon>Bacillati</taxon>
        <taxon>Actinomycetota</taxon>
        <taxon>Actinomycetes</taxon>
        <taxon>Micrococcales</taxon>
        <taxon>Intrasporangiaceae</taxon>
        <taxon>Janibacter</taxon>
    </lineage>
</organism>
<evidence type="ECO:0000313" key="3">
    <source>
        <dbReference type="EMBL" id="QOK24224.1"/>
    </source>
</evidence>
<gene>
    <name evidence="3" type="ORF">IGS73_07675</name>
    <name evidence="4" type="ORF">SAMN06296429_108200</name>
</gene>
<proteinExistence type="predicted"/>
<dbReference type="InterPro" id="IPR058323">
    <property type="entry name" value="DUF8010"/>
</dbReference>
<dbReference type="RefSeq" id="WP_075866895.1">
    <property type="nucleotide sequence ID" value="NZ_CP062789.1"/>
</dbReference>
<dbReference type="EMBL" id="FWXN01000008">
    <property type="protein sequence ID" value="SMC74648.1"/>
    <property type="molecule type" value="Genomic_DNA"/>
</dbReference>
<sequence>MPARLILADAPSARDALTFAQRAAWAGAHGVRLQAAAGLLCMSAAALTPRGPLDRTPTILVLRTLRSDAELQCDVTVETLTATVDPLALELPETSLAPTWTSVEPPQHGWRHIAVVSSLTLMRSARAGIEAVAQALPDKPGDDVVRKIRGMVWGTPDTALSSLPQGVAFAAYVFGFLSAGGEAAISTAGRWTRLTLPTGHVLLRGPVVSGLTSIRRTRPRVSESFTPIG</sequence>
<dbReference type="Pfam" id="PF26572">
    <property type="entry name" value="DUF8185"/>
    <property type="match status" value="1"/>
</dbReference>
<reference evidence="3 6" key="2">
    <citation type="submission" date="2020-10" db="EMBL/GenBank/DDBJ databases">
        <title>Janibacter indicus TT2 genome sequence.</title>
        <authorList>
            <person name="Lee K."/>
            <person name="Ganzorig M."/>
        </authorList>
    </citation>
    <scope>NUCLEOTIDE SEQUENCE [LARGE SCALE GENOMIC DNA]</scope>
    <source>
        <strain evidence="3 6">TT2</strain>
    </source>
</reference>
<evidence type="ECO:0000313" key="6">
    <source>
        <dbReference type="Proteomes" id="UP000593998"/>
    </source>
</evidence>